<comment type="caution">
    <text evidence="1">The sequence shown here is derived from an EMBL/GenBank/DDBJ whole genome shotgun (WGS) entry which is preliminary data.</text>
</comment>
<sequence>MKTFQTAPRTRLNRWNRRQRKKLRLGEFQELGFTLYLTFHNPLDETAYEQHWDAIIKCIAGQGLCVGGLGGSLPIAETDGFVSGWERGTATPEQVASLLDWCSARAEVKEARASELVDAWHGWGDV</sequence>
<dbReference type="RefSeq" id="WP_053939254.1">
    <property type="nucleotide sequence ID" value="NZ_LAQT01000031.1"/>
</dbReference>
<dbReference type="AlphaFoldDB" id="A0A0N1JRP9"/>
<dbReference type="Pfam" id="PF04320">
    <property type="entry name" value="YggL_50S_bp"/>
    <property type="match status" value="1"/>
</dbReference>
<evidence type="ECO:0000313" key="1">
    <source>
        <dbReference type="EMBL" id="KPC50187.1"/>
    </source>
</evidence>
<proteinExistence type="predicted"/>
<organism evidence="1 2">
    <name type="scientific">Amantichitinum ursilacus</name>
    <dbReference type="NCBI Taxonomy" id="857265"/>
    <lineage>
        <taxon>Bacteria</taxon>
        <taxon>Pseudomonadati</taxon>
        <taxon>Pseudomonadota</taxon>
        <taxon>Betaproteobacteria</taxon>
        <taxon>Neisseriales</taxon>
        <taxon>Chitinibacteraceae</taxon>
        <taxon>Amantichitinum</taxon>
    </lineage>
</organism>
<gene>
    <name evidence="1" type="ORF">WG78_18320</name>
</gene>
<reference evidence="1 2" key="1">
    <citation type="submission" date="2015-07" db="EMBL/GenBank/DDBJ databases">
        <title>Draft genome sequence of the Amantichitinum ursilacus IGB-41, a new chitin-degrading bacterium.</title>
        <authorList>
            <person name="Kirstahler P."/>
            <person name="Guenther M."/>
            <person name="Grumaz C."/>
            <person name="Rupp S."/>
            <person name="Zibek S."/>
            <person name="Sohn K."/>
        </authorList>
    </citation>
    <scope>NUCLEOTIDE SEQUENCE [LARGE SCALE GENOMIC DNA]</scope>
    <source>
        <strain evidence="1 2">IGB-41</strain>
    </source>
</reference>
<keyword evidence="2" id="KW-1185">Reference proteome</keyword>
<name>A0A0N1JRP9_9NEIS</name>
<dbReference type="PANTHER" id="PTHR38778">
    <property type="entry name" value="CYTOPLASMIC PROTEIN-RELATED"/>
    <property type="match status" value="1"/>
</dbReference>
<dbReference type="STRING" id="857265.WG78_18320"/>
<dbReference type="GO" id="GO:0005829">
    <property type="term" value="C:cytosol"/>
    <property type="evidence" value="ECO:0007669"/>
    <property type="project" value="TreeGrafter"/>
</dbReference>
<evidence type="ECO:0000313" key="2">
    <source>
        <dbReference type="Proteomes" id="UP000037939"/>
    </source>
</evidence>
<dbReference type="EMBL" id="LAQT01000031">
    <property type="protein sequence ID" value="KPC50187.1"/>
    <property type="molecule type" value="Genomic_DNA"/>
</dbReference>
<dbReference type="InterPro" id="IPR007416">
    <property type="entry name" value="YggL_50S_bp"/>
</dbReference>
<dbReference type="OrthoDB" id="9114861at2"/>
<dbReference type="Proteomes" id="UP000037939">
    <property type="component" value="Unassembled WGS sequence"/>
</dbReference>
<dbReference type="PANTHER" id="PTHR38778:SF1">
    <property type="entry name" value="CYTOPLASMIC PROTEIN"/>
    <property type="match status" value="1"/>
</dbReference>
<accession>A0A0N1JRP9</accession>
<evidence type="ECO:0008006" key="3">
    <source>
        <dbReference type="Google" id="ProtNLM"/>
    </source>
</evidence>
<dbReference type="PATRIC" id="fig|857265.3.peg.3748"/>
<protein>
    <recommendedName>
        <fullName evidence="3">DUF469 domain-containing protein</fullName>
    </recommendedName>
</protein>